<feature type="transmembrane region" description="Helical" evidence="2">
    <location>
        <begin position="385"/>
        <end position="402"/>
    </location>
</feature>
<keyword evidence="5" id="KW-1185">Reference proteome</keyword>
<feature type="transmembrane region" description="Helical" evidence="2">
    <location>
        <begin position="97"/>
        <end position="122"/>
    </location>
</feature>
<dbReference type="AlphaFoldDB" id="A0A6M4IVB2"/>
<gene>
    <name evidence="4" type="ORF">HKW67_15130</name>
</gene>
<dbReference type="PROSITE" id="PS50855">
    <property type="entry name" value="COX1"/>
    <property type="match status" value="1"/>
</dbReference>
<evidence type="ECO:0000313" key="5">
    <source>
        <dbReference type="Proteomes" id="UP000500938"/>
    </source>
</evidence>
<feature type="transmembrane region" description="Helical" evidence="2">
    <location>
        <begin position="342"/>
        <end position="364"/>
    </location>
</feature>
<feature type="transmembrane region" description="Helical" evidence="2">
    <location>
        <begin position="313"/>
        <end position="330"/>
    </location>
</feature>
<dbReference type="GO" id="GO:0016020">
    <property type="term" value="C:membrane"/>
    <property type="evidence" value="ECO:0007669"/>
    <property type="project" value="InterPro"/>
</dbReference>
<dbReference type="GO" id="GO:0015990">
    <property type="term" value="P:electron transport coupled proton transport"/>
    <property type="evidence" value="ECO:0007669"/>
    <property type="project" value="TreeGrafter"/>
</dbReference>
<dbReference type="PANTHER" id="PTHR10422:SF29">
    <property type="entry name" value="CYTOCHROME C OXIDASE SUBUNIT 1 HOMOLOG, BACTEROID"/>
    <property type="match status" value="1"/>
</dbReference>
<feature type="transmembrane region" description="Helical" evidence="2">
    <location>
        <begin position="6"/>
        <end position="24"/>
    </location>
</feature>
<dbReference type="Proteomes" id="UP000500938">
    <property type="component" value="Chromosome"/>
</dbReference>
<feature type="domain" description="Cytochrome oxidase subunit I profile" evidence="3">
    <location>
        <begin position="279"/>
        <end position="528"/>
    </location>
</feature>
<dbReference type="Gene3D" id="1.20.210.10">
    <property type="entry name" value="Cytochrome c oxidase-like, subunit I domain"/>
    <property type="match status" value="1"/>
</dbReference>
<dbReference type="InterPro" id="IPR036927">
    <property type="entry name" value="Cyt_c_oxase-like_su1_sf"/>
</dbReference>
<keyword evidence="2" id="KW-0812">Transmembrane</keyword>
<feature type="transmembrane region" description="Helical" evidence="2">
    <location>
        <begin position="280"/>
        <end position="301"/>
    </location>
</feature>
<dbReference type="PANTHER" id="PTHR10422">
    <property type="entry name" value="CYTOCHROME C OXIDASE SUBUNIT 1"/>
    <property type="match status" value="1"/>
</dbReference>
<feature type="transmembrane region" description="Helical" evidence="2">
    <location>
        <begin position="502"/>
        <end position="526"/>
    </location>
</feature>
<keyword evidence="2" id="KW-0472">Membrane</keyword>
<dbReference type="Pfam" id="PF00115">
    <property type="entry name" value="COX1"/>
    <property type="match status" value="1"/>
</dbReference>
<dbReference type="InterPro" id="IPR023616">
    <property type="entry name" value="Cyt_c_oxase-like_su1_dom"/>
</dbReference>
<sequence>MSFTIGLLVVTFFASLGGLGLFIWSMSNGLFGPESAASRVIFGAKEIGLAEEPAAASVAGQNALQETMNRTGHTGEFSVLTAEEANERLIQDASGKWPVLLCIGFAVAWLVMASVFGLVASIKLHVPDWLTGQAWLSFGRIRPAHLNSVAYGWCSLAAFGVALWLMPRLLRTPLVGAKTAAAGAVLWGLGVSSGIIAVLAGQSTGLEWLEFPWQCDVPMVIGGTMMGVALLRTLRNRAVEHLYVSVWYIAAGLIWLPILITVANWPGVHRGVSQAAMNWWYGHNVLGLWFTPIGLAAIYYFIPKVLGKPIHSYNLSLVGFWTLAFFYSQVGGHHLIGGPVPGWIISLSIVQSVMMIVPVTAVAINQHRTSWGHLGALRDSPTLRFIVLGGMMYTLASVQGSIESLRVVNTVTHFTHYTVAHAHLGLYGFFSMVMFGSIYFMLPRVLDWEWPSHRLISLHFWLVMIGFATYFIGLSIGGWLQGLAMLDASKPFIESVVITKPYLLVRTLGGSLMTLGHLVFALHVGLMLTRRGAVKRGPTLLRTRSYTPGSAGLALGGSGA</sequence>
<dbReference type="RefSeq" id="WP_171226185.1">
    <property type="nucleotide sequence ID" value="NZ_CP053085.1"/>
</dbReference>
<accession>A0A6M4IVB2</accession>
<evidence type="ECO:0000313" key="4">
    <source>
        <dbReference type="EMBL" id="QJR36752.1"/>
    </source>
</evidence>
<proteinExistence type="predicted"/>
<feature type="transmembrane region" description="Helical" evidence="2">
    <location>
        <begin position="211"/>
        <end position="230"/>
    </location>
</feature>
<reference evidence="4 5" key="1">
    <citation type="submission" date="2020-05" db="EMBL/GenBank/DDBJ databases">
        <title>Complete genome sequence of Gemmatimonas greenlandica TET16.</title>
        <authorList>
            <person name="Zeng Y."/>
        </authorList>
    </citation>
    <scope>NUCLEOTIDE SEQUENCE [LARGE SCALE GENOMIC DNA]</scope>
    <source>
        <strain evidence="4 5">TET16</strain>
    </source>
</reference>
<evidence type="ECO:0000259" key="3">
    <source>
        <dbReference type="PROSITE" id="PS50855"/>
    </source>
</evidence>
<organism evidence="4 5">
    <name type="scientific">Gemmatimonas groenlandica</name>
    <dbReference type="NCBI Taxonomy" id="2732249"/>
    <lineage>
        <taxon>Bacteria</taxon>
        <taxon>Pseudomonadati</taxon>
        <taxon>Gemmatimonadota</taxon>
        <taxon>Gemmatimonadia</taxon>
        <taxon>Gemmatimonadales</taxon>
        <taxon>Gemmatimonadaceae</taxon>
        <taxon>Gemmatimonas</taxon>
    </lineage>
</organism>
<evidence type="ECO:0000256" key="2">
    <source>
        <dbReference type="SAM" id="Phobius"/>
    </source>
</evidence>
<dbReference type="InterPro" id="IPR000883">
    <property type="entry name" value="Cyt_C_Oxase_1"/>
</dbReference>
<feature type="transmembrane region" description="Helical" evidence="2">
    <location>
        <begin position="179"/>
        <end position="199"/>
    </location>
</feature>
<keyword evidence="1" id="KW-0249">Electron transport</keyword>
<keyword evidence="2" id="KW-1133">Transmembrane helix</keyword>
<dbReference type="GO" id="GO:0020037">
    <property type="term" value="F:heme binding"/>
    <property type="evidence" value="ECO:0007669"/>
    <property type="project" value="InterPro"/>
</dbReference>
<dbReference type="GO" id="GO:0009060">
    <property type="term" value="P:aerobic respiration"/>
    <property type="evidence" value="ECO:0007669"/>
    <property type="project" value="InterPro"/>
</dbReference>
<keyword evidence="1" id="KW-0813">Transport</keyword>
<evidence type="ECO:0000256" key="1">
    <source>
        <dbReference type="ARBA" id="ARBA00022660"/>
    </source>
</evidence>
<feature type="transmembrane region" description="Helical" evidence="2">
    <location>
        <begin position="150"/>
        <end position="167"/>
    </location>
</feature>
<dbReference type="GO" id="GO:0022904">
    <property type="term" value="P:respiratory electron transport chain"/>
    <property type="evidence" value="ECO:0007669"/>
    <property type="project" value="TreeGrafter"/>
</dbReference>
<dbReference type="KEGG" id="ggr:HKW67_15130"/>
<feature type="transmembrane region" description="Helical" evidence="2">
    <location>
        <begin position="422"/>
        <end position="446"/>
    </location>
</feature>
<name>A0A6M4IVB2_9BACT</name>
<dbReference type="SUPFAM" id="SSF81442">
    <property type="entry name" value="Cytochrome c oxidase subunit I-like"/>
    <property type="match status" value="1"/>
</dbReference>
<feature type="transmembrane region" description="Helical" evidence="2">
    <location>
        <begin position="242"/>
        <end position="260"/>
    </location>
</feature>
<protein>
    <recommendedName>
        <fullName evidence="3">Cytochrome oxidase subunit I profile domain-containing protein</fullName>
    </recommendedName>
</protein>
<keyword evidence="1" id="KW-0679">Respiratory chain</keyword>
<dbReference type="EMBL" id="CP053085">
    <property type="protein sequence ID" value="QJR36752.1"/>
    <property type="molecule type" value="Genomic_DNA"/>
</dbReference>
<feature type="transmembrane region" description="Helical" evidence="2">
    <location>
        <begin position="458"/>
        <end position="482"/>
    </location>
</feature>
<dbReference type="GO" id="GO:0004129">
    <property type="term" value="F:cytochrome-c oxidase activity"/>
    <property type="evidence" value="ECO:0007669"/>
    <property type="project" value="InterPro"/>
</dbReference>